<comment type="caution">
    <text evidence="7">The sequence shown here is derived from an EMBL/GenBank/DDBJ whole genome shotgun (WGS) entry which is preliminary data.</text>
</comment>
<keyword evidence="8" id="KW-1185">Reference proteome</keyword>
<keyword evidence="5" id="KW-0804">Transcription</keyword>
<evidence type="ECO:0000313" key="8">
    <source>
        <dbReference type="Proteomes" id="UP001410394"/>
    </source>
</evidence>
<dbReference type="Proteomes" id="UP001410394">
    <property type="component" value="Unassembled WGS sequence"/>
</dbReference>
<dbReference type="Gene3D" id="3.40.190.290">
    <property type="match status" value="1"/>
</dbReference>
<dbReference type="Gene3D" id="1.10.10.10">
    <property type="entry name" value="Winged helix-like DNA-binding domain superfamily/Winged helix DNA-binding domain"/>
    <property type="match status" value="1"/>
</dbReference>
<dbReference type="SUPFAM" id="SSF46785">
    <property type="entry name" value="Winged helix' DNA-binding domain"/>
    <property type="match status" value="1"/>
</dbReference>
<accession>A0ABU9YYL6</accession>
<sequence length="299" mass="32969">MNYKHLHYFWTIAKAGSMARASEKLHITPQTLSGQIKLLEDRLGKALFRKSGRKLELTDAGKIALAYADDIFTLGAELESALRNDTPQGLAIEFRVGIADSVPKSVAYRLLEPATQLPEAVKLVCREWKLDNLLSELAMHRLDLVLSDKPVPPGLRVKVFNHPLGKSGLSFFAARSLRKQSRKAFPACLNDLPLLCMGDDAALWGDFQAWLEKHGLHPRVLGEFDDGALMKAFGREARGVFASPSVLEAETCAQYGVEVIGRSNELSQAFYAISAERRISHPCVVAITSAAREELFLPG</sequence>
<dbReference type="InterPro" id="IPR005119">
    <property type="entry name" value="LysR_subst-bd"/>
</dbReference>
<name>A0ABU9YYL6_9RHOO</name>
<dbReference type="Pfam" id="PF03466">
    <property type="entry name" value="LysR_substrate"/>
    <property type="match status" value="1"/>
</dbReference>
<protein>
    <submittedName>
        <fullName evidence="7">Transcriptional activator NhaR</fullName>
    </submittedName>
</protein>
<keyword evidence="4" id="KW-0010">Activator</keyword>
<dbReference type="EMBL" id="JBDIVE010000004">
    <property type="protein sequence ID" value="MEN3068859.1"/>
    <property type="molecule type" value="Genomic_DNA"/>
</dbReference>
<evidence type="ECO:0000256" key="3">
    <source>
        <dbReference type="ARBA" id="ARBA00023125"/>
    </source>
</evidence>
<dbReference type="PANTHER" id="PTHR30293:SF2">
    <property type="entry name" value="TRANSCRIPTIONAL ACTIVATOR PROTEIN NHAR"/>
    <property type="match status" value="1"/>
</dbReference>
<evidence type="ECO:0000256" key="5">
    <source>
        <dbReference type="ARBA" id="ARBA00023163"/>
    </source>
</evidence>
<evidence type="ECO:0000259" key="6">
    <source>
        <dbReference type="PROSITE" id="PS50931"/>
    </source>
</evidence>
<organism evidence="7 8">
    <name type="scientific">Uliginosibacterium sediminicola</name>
    <dbReference type="NCBI Taxonomy" id="2024550"/>
    <lineage>
        <taxon>Bacteria</taxon>
        <taxon>Pseudomonadati</taxon>
        <taxon>Pseudomonadota</taxon>
        <taxon>Betaproteobacteria</taxon>
        <taxon>Rhodocyclales</taxon>
        <taxon>Zoogloeaceae</taxon>
        <taxon>Uliginosibacterium</taxon>
    </lineage>
</organism>
<dbReference type="PANTHER" id="PTHR30293">
    <property type="entry name" value="TRANSCRIPTIONAL REGULATORY PROTEIN NAC-RELATED"/>
    <property type="match status" value="1"/>
</dbReference>
<keyword evidence="3" id="KW-0238">DNA-binding</keyword>
<dbReference type="SUPFAM" id="SSF53850">
    <property type="entry name" value="Periplasmic binding protein-like II"/>
    <property type="match status" value="1"/>
</dbReference>
<dbReference type="PROSITE" id="PS50931">
    <property type="entry name" value="HTH_LYSR"/>
    <property type="match status" value="1"/>
</dbReference>
<dbReference type="InterPro" id="IPR036388">
    <property type="entry name" value="WH-like_DNA-bd_sf"/>
</dbReference>
<dbReference type="InterPro" id="IPR036390">
    <property type="entry name" value="WH_DNA-bd_sf"/>
</dbReference>
<evidence type="ECO:0000256" key="2">
    <source>
        <dbReference type="ARBA" id="ARBA00023015"/>
    </source>
</evidence>
<feature type="domain" description="HTH lysR-type" evidence="6">
    <location>
        <begin position="1"/>
        <end position="58"/>
    </location>
</feature>
<evidence type="ECO:0000256" key="4">
    <source>
        <dbReference type="ARBA" id="ARBA00023159"/>
    </source>
</evidence>
<evidence type="ECO:0000256" key="1">
    <source>
        <dbReference type="ARBA" id="ARBA00009437"/>
    </source>
</evidence>
<reference evidence="7 8" key="1">
    <citation type="journal article" date="2018" name="Int. J. Syst. Evol. Microbiol.">
        <title>Uliginosibacterium sediminicola sp. nov., isolated from freshwater sediment.</title>
        <authorList>
            <person name="Hwang W.M."/>
            <person name="Kim S.M."/>
            <person name="Kang K."/>
            <person name="Ahn T.Y."/>
        </authorList>
    </citation>
    <scope>NUCLEOTIDE SEQUENCE [LARGE SCALE GENOMIC DNA]</scope>
    <source>
        <strain evidence="7 8">M1-21</strain>
    </source>
</reference>
<comment type="similarity">
    <text evidence="1">Belongs to the LysR transcriptional regulatory family.</text>
</comment>
<keyword evidence="2" id="KW-0805">Transcription regulation</keyword>
<dbReference type="InterPro" id="IPR000847">
    <property type="entry name" value="LysR_HTH_N"/>
</dbReference>
<dbReference type="NCBIfam" id="NF008284">
    <property type="entry name" value="PRK11062.1"/>
    <property type="match status" value="1"/>
</dbReference>
<dbReference type="RefSeq" id="WP_345919628.1">
    <property type="nucleotide sequence ID" value="NZ_JBDIVE010000004.1"/>
</dbReference>
<gene>
    <name evidence="7" type="primary">nhaR</name>
    <name evidence="7" type="ORF">ABDB84_10235</name>
</gene>
<proteinExistence type="inferred from homology"/>
<evidence type="ECO:0000313" key="7">
    <source>
        <dbReference type="EMBL" id="MEN3068859.1"/>
    </source>
</evidence>
<dbReference type="Pfam" id="PF00126">
    <property type="entry name" value="HTH_1"/>
    <property type="match status" value="1"/>
</dbReference>